<evidence type="ECO:0000256" key="8">
    <source>
        <dbReference type="ARBA" id="ARBA00035655"/>
    </source>
</evidence>
<feature type="transmembrane region" description="Helical" evidence="9">
    <location>
        <begin position="232"/>
        <end position="261"/>
    </location>
</feature>
<dbReference type="STRING" id="569882.SAMN04490248_10574"/>
<dbReference type="OrthoDB" id="5342349at2"/>
<keyword evidence="6 9" id="KW-1133">Transmembrane helix</keyword>
<keyword evidence="4" id="KW-0997">Cell inner membrane</keyword>
<dbReference type="AlphaFoldDB" id="A0A1H8PP19"/>
<keyword evidence="11" id="KW-1185">Reference proteome</keyword>
<evidence type="ECO:0000256" key="7">
    <source>
        <dbReference type="ARBA" id="ARBA00023136"/>
    </source>
</evidence>
<accession>A0A1H8PP19</accession>
<gene>
    <name evidence="10" type="ORF">SAMN04490248_10574</name>
</gene>
<feature type="transmembrane region" description="Helical" evidence="9">
    <location>
        <begin position="121"/>
        <end position="141"/>
    </location>
</feature>
<reference evidence="10 11" key="1">
    <citation type="submission" date="2016-10" db="EMBL/GenBank/DDBJ databases">
        <authorList>
            <person name="de Groot N.N."/>
        </authorList>
    </citation>
    <scope>NUCLEOTIDE SEQUENCE [LARGE SCALE GENOMIC DNA]</scope>
    <source>
        <strain evidence="10 11">DSM 27842</strain>
    </source>
</reference>
<keyword evidence="7 9" id="KW-0472">Membrane</keyword>
<keyword evidence="3" id="KW-1003">Cell membrane</keyword>
<evidence type="ECO:0000313" key="11">
    <source>
        <dbReference type="Proteomes" id="UP000198893"/>
    </source>
</evidence>
<protein>
    <submittedName>
        <fullName evidence="10">Sulphur transport</fullName>
    </submittedName>
</protein>
<feature type="transmembrane region" description="Helical" evidence="9">
    <location>
        <begin position="311"/>
        <end position="328"/>
    </location>
</feature>
<evidence type="ECO:0000256" key="3">
    <source>
        <dbReference type="ARBA" id="ARBA00022475"/>
    </source>
</evidence>
<dbReference type="PANTHER" id="PTHR30574">
    <property type="entry name" value="INNER MEMBRANE PROTEIN YEDE"/>
    <property type="match status" value="1"/>
</dbReference>
<comment type="subcellular location">
    <subcellularLocation>
        <location evidence="1">Cell inner membrane</location>
        <topology evidence="1">Multi-pass membrane protein</topology>
    </subcellularLocation>
</comment>
<proteinExistence type="inferred from homology"/>
<keyword evidence="2" id="KW-0813">Transport</keyword>
<feature type="transmembrane region" description="Helical" evidence="9">
    <location>
        <begin position="88"/>
        <end position="109"/>
    </location>
</feature>
<dbReference type="EMBL" id="FODS01000005">
    <property type="protein sequence ID" value="SEO43424.1"/>
    <property type="molecule type" value="Genomic_DNA"/>
</dbReference>
<name>A0A1H8PP19_9RHOB</name>
<organism evidence="10 11">
    <name type="scientific">Salinihabitans flavidus</name>
    <dbReference type="NCBI Taxonomy" id="569882"/>
    <lineage>
        <taxon>Bacteria</taxon>
        <taxon>Pseudomonadati</taxon>
        <taxon>Pseudomonadota</taxon>
        <taxon>Alphaproteobacteria</taxon>
        <taxon>Rhodobacterales</taxon>
        <taxon>Roseobacteraceae</taxon>
        <taxon>Salinihabitans</taxon>
    </lineage>
</organism>
<evidence type="ECO:0000256" key="4">
    <source>
        <dbReference type="ARBA" id="ARBA00022519"/>
    </source>
</evidence>
<feature type="transmembrane region" description="Helical" evidence="9">
    <location>
        <begin position="12"/>
        <end position="31"/>
    </location>
</feature>
<dbReference type="PANTHER" id="PTHR30574:SF1">
    <property type="entry name" value="SULPHUR TRANSPORT DOMAIN-CONTAINING PROTEIN"/>
    <property type="match status" value="1"/>
</dbReference>
<feature type="transmembrane region" description="Helical" evidence="9">
    <location>
        <begin position="282"/>
        <end position="305"/>
    </location>
</feature>
<dbReference type="Pfam" id="PF04143">
    <property type="entry name" value="Sulf_transp"/>
    <property type="match status" value="1"/>
</dbReference>
<dbReference type="RefSeq" id="WP_093116539.1">
    <property type="nucleotide sequence ID" value="NZ_FODS01000005.1"/>
</dbReference>
<dbReference type="InterPro" id="IPR007272">
    <property type="entry name" value="Sulf_transp_TsuA/YedE"/>
</dbReference>
<keyword evidence="5 9" id="KW-0812">Transmembrane</keyword>
<dbReference type="GO" id="GO:0005886">
    <property type="term" value="C:plasma membrane"/>
    <property type="evidence" value="ECO:0007669"/>
    <property type="project" value="UniProtKB-SubCell"/>
</dbReference>
<sequence>MFESLGFDTLTASQAVVILALVVGVLFGVLAERSKFCFRRGLVGEYRRSALGVWLMALAVAVVGTQAAVHAGLITFGDHRFMSTDLPLLALVIGGGLFGIGMVLTRGCASRLTVLIGTGNLRALMSVVVFAIVAHAAMKGLLAPLRVAVTSVTVPIESAALPGPAVVWAIVIAAASLIYALRSGSRPGHLVIAAMIGALVPLAWVGTGFILYDDFDPIAMQGLSFTLPATETLFFGIASSAIPASFGTGLIAGVIGGALLSALLFGSFQWQSFETPGQTRRYLLGGALMGLGGVLAGGCTVGAGLSGVPTLSLAAVIALLSMAAAALLTQRVLNAAGRVSAAPSTRQSQQPAE</sequence>
<dbReference type="Proteomes" id="UP000198893">
    <property type="component" value="Unassembled WGS sequence"/>
</dbReference>
<comment type="similarity">
    <text evidence="8">Belongs to the TsuA/YedE (TC 9.B.102) family.</text>
</comment>
<feature type="transmembrane region" description="Helical" evidence="9">
    <location>
        <begin position="161"/>
        <end position="181"/>
    </location>
</feature>
<evidence type="ECO:0000256" key="2">
    <source>
        <dbReference type="ARBA" id="ARBA00022448"/>
    </source>
</evidence>
<evidence type="ECO:0000256" key="5">
    <source>
        <dbReference type="ARBA" id="ARBA00022692"/>
    </source>
</evidence>
<evidence type="ECO:0000256" key="6">
    <source>
        <dbReference type="ARBA" id="ARBA00022989"/>
    </source>
</evidence>
<evidence type="ECO:0000256" key="9">
    <source>
        <dbReference type="SAM" id="Phobius"/>
    </source>
</evidence>
<feature type="transmembrane region" description="Helical" evidence="9">
    <location>
        <begin position="51"/>
        <end position="76"/>
    </location>
</feature>
<evidence type="ECO:0000313" key="10">
    <source>
        <dbReference type="EMBL" id="SEO43424.1"/>
    </source>
</evidence>
<feature type="transmembrane region" description="Helical" evidence="9">
    <location>
        <begin position="190"/>
        <end position="212"/>
    </location>
</feature>
<evidence type="ECO:0000256" key="1">
    <source>
        <dbReference type="ARBA" id="ARBA00004429"/>
    </source>
</evidence>